<dbReference type="InterPro" id="IPR056855">
    <property type="entry name" value="ATP-grasp_IQCH"/>
</dbReference>
<dbReference type="Gene3D" id="3.30.470.20">
    <property type="entry name" value="ATP-grasp fold, B domain"/>
    <property type="match status" value="1"/>
</dbReference>
<dbReference type="InterPro" id="IPR041356">
    <property type="entry name" value="PGM1_C"/>
</dbReference>
<dbReference type="AlphaFoldDB" id="B5HTA4"/>
<dbReference type="GO" id="GO:0005524">
    <property type="term" value="F:ATP binding"/>
    <property type="evidence" value="ECO:0007669"/>
    <property type="project" value="UniProtKB-UniRule"/>
</dbReference>
<dbReference type="GO" id="GO:0046872">
    <property type="term" value="F:metal ion binding"/>
    <property type="evidence" value="ECO:0007669"/>
    <property type="project" value="InterPro"/>
</dbReference>
<keyword evidence="1" id="KW-0067">ATP-binding</keyword>
<feature type="domain" description="ATP-grasp" evidence="2">
    <location>
        <begin position="188"/>
        <end position="417"/>
    </location>
</feature>
<organism evidence="3 4">
    <name type="scientific">Streptomyces sviceus (strain ATCC 29083 / DSM 924 / JCM 4929 / NBRC 13980 / NCIMB 11184 / NRRL 5439 / UC 5370)</name>
    <dbReference type="NCBI Taxonomy" id="463191"/>
    <lineage>
        <taxon>Bacteria</taxon>
        <taxon>Bacillati</taxon>
        <taxon>Actinomycetota</taxon>
        <taxon>Actinomycetes</taxon>
        <taxon>Kitasatosporales</taxon>
        <taxon>Streptomycetaceae</taxon>
        <taxon>Streptomyces</taxon>
    </lineage>
</organism>
<dbReference type="Pfam" id="PF24923">
    <property type="entry name" value="ATP-grasp_IQCH"/>
    <property type="match status" value="2"/>
</dbReference>
<dbReference type="PANTHER" id="PTHR14465:SF0">
    <property type="entry name" value="IQ DOMAIN-CONTAINING PROTEIN H"/>
    <property type="match status" value="1"/>
</dbReference>
<sequence length="508" mass="54514">MTSGLLATQSDGPTSQQTFEQLQQRLPALFARRGAQAPTLVVVPSLSLDSEELRKIKGVIHFEERLLFLTQALRVPDARMLYVTSLPLQQTVVDYALGAISSLPTGHARSRLTLLDCADGSSQPLTEKILKDDGLLDRILSAVPDRDQAYLVTFNSTPLERALALRLGIPLYACDPALSPSGTKSGGRQLLRMAGVPVPEGFEDIRDEQGLVKALAELRAQNAGCERAVVKLDDSFAGCGNAVFSYAGAPATDLESWVSARLPEQLSFTAQSDTWESYGARLWEMGGIVERFIDTPGACSPSVQLEIDPVRGAQVVSTHEQVLGGSAGQVFVGCTFPAGPAYRTEIQRLALRAGDALAAKGVLGHLSVDFLVEDPVSGKGIHALEINLRMGGATAPFFLLHGAVEGTYAQDTGEYLTPEGEPRCYVASDRAQREGYELLRPEEVVDIALREGLHYSRATRTGVVFYVLGALPGVGKLGLVAIEKSPEKAQHLYDAMLAAADAACRRRG</sequence>
<evidence type="ECO:0000259" key="2">
    <source>
        <dbReference type="PROSITE" id="PS50975"/>
    </source>
</evidence>
<keyword evidence="4" id="KW-1185">Reference proteome</keyword>
<dbReference type="SUPFAM" id="SSF56059">
    <property type="entry name" value="Glutathione synthetase ATP-binding domain-like"/>
    <property type="match status" value="1"/>
</dbReference>
<dbReference type="HOGENOM" id="CLU_008013_0_0_11"/>
<reference evidence="3" key="1">
    <citation type="submission" date="2009-10" db="EMBL/GenBank/DDBJ databases">
        <title>The genome sequence of Streptomyces sviceus strain ATCC 29083.</title>
        <authorList>
            <consortium name="The Broad Institute Genome Sequencing Platform"/>
            <consortium name="Broad Institute Microbial Sequencing Center"/>
            <person name="Fischbach M."/>
            <person name="Godfrey P."/>
            <person name="Ward D."/>
            <person name="Young S."/>
            <person name="Zeng Q."/>
            <person name="Koehrsen M."/>
            <person name="Alvarado L."/>
            <person name="Berlin A.M."/>
            <person name="Bochicchio J."/>
            <person name="Borenstein D."/>
            <person name="Chapman S.B."/>
            <person name="Chen Z."/>
            <person name="Engels R."/>
            <person name="Freedman E."/>
            <person name="Gellesch M."/>
            <person name="Goldberg J."/>
            <person name="Griggs A."/>
            <person name="Gujja S."/>
            <person name="Heilman E.R."/>
            <person name="Heiman D.I."/>
            <person name="Hepburn T.A."/>
            <person name="Howarth C."/>
            <person name="Jen D."/>
            <person name="Larson L."/>
            <person name="Lewis B."/>
            <person name="Mehta T."/>
            <person name="Park D."/>
            <person name="Pearson M."/>
            <person name="Richards J."/>
            <person name="Roberts A."/>
            <person name="Saif S."/>
            <person name="Shea T.D."/>
            <person name="Shenoy N."/>
            <person name="Sisk P."/>
            <person name="Stolte C."/>
            <person name="Sykes S.N."/>
            <person name="Thomson T."/>
            <person name="Walk T."/>
            <person name="White J."/>
            <person name="Yandava C."/>
            <person name="Straight P."/>
            <person name="Clardy J."/>
            <person name="Hung D."/>
            <person name="Kolter R."/>
            <person name="Mekalanos J."/>
            <person name="Walker S."/>
            <person name="Walsh C.T."/>
            <person name="Wieland-Brown L.C."/>
            <person name="Haas B."/>
            <person name="Nusbaum C."/>
            <person name="Birren B."/>
        </authorList>
    </citation>
    <scope>NUCLEOTIDE SEQUENCE [LARGE SCALE GENOMIC DNA]</scope>
    <source>
        <strain evidence="3">ATCC 29083</strain>
    </source>
</reference>
<evidence type="ECO:0000313" key="4">
    <source>
        <dbReference type="Proteomes" id="UP000002785"/>
    </source>
</evidence>
<dbReference type="EMBL" id="CM000951">
    <property type="protein sequence ID" value="EDY56059.1"/>
    <property type="molecule type" value="Genomic_DNA"/>
</dbReference>
<proteinExistence type="predicted"/>
<dbReference type="Proteomes" id="UP000002785">
    <property type="component" value="Chromosome"/>
</dbReference>
<dbReference type="OrthoDB" id="164032at2"/>
<keyword evidence="1" id="KW-0547">Nucleotide-binding</keyword>
<dbReference type="PANTHER" id="PTHR14465">
    <property type="entry name" value="IQ DOMAIN-CONTAINING PROTEIN H"/>
    <property type="match status" value="1"/>
</dbReference>
<protein>
    <recommendedName>
        <fullName evidence="2">ATP-grasp domain-containing protein</fullName>
    </recommendedName>
</protein>
<dbReference type="InterPro" id="IPR011761">
    <property type="entry name" value="ATP-grasp"/>
</dbReference>
<gene>
    <name evidence="3" type="ORF">SSEG_02821</name>
</gene>
<dbReference type="PROSITE" id="PS50975">
    <property type="entry name" value="ATP_GRASP"/>
    <property type="match status" value="1"/>
</dbReference>
<dbReference type="Pfam" id="PF18105">
    <property type="entry name" value="PGM1_C"/>
    <property type="match status" value="1"/>
</dbReference>
<dbReference type="InterPro" id="IPR038752">
    <property type="entry name" value="IQCH"/>
</dbReference>
<evidence type="ECO:0000256" key="1">
    <source>
        <dbReference type="PROSITE-ProRule" id="PRU00409"/>
    </source>
</evidence>
<dbReference type="RefSeq" id="WP_007385345.1">
    <property type="nucleotide sequence ID" value="NZ_CM000951.1"/>
</dbReference>
<dbReference type="eggNOG" id="COG0151">
    <property type="taxonomic scope" value="Bacteria"/>
</dbReference>
<accession>B5HTA4</accession>
<name>B5HTA4_STRX2</name>
<evidence type="ECO:0000313" key="3">
    <source>
        <dbReference type="EMBL" id="EDY56059.1"/>
    </source>
</evidence>